<organism evidence="3 4">
    <name type="scientific">Candida theae</name>
    <dbReference type="NCBI Taxonomy" id="1198502"/>
    <lineage>
        <taxon>Eukaryota</taxon>
        <taxon>Fungi</taxon>
        <taxon>Dikarya</taxon>
        <taxon>Ascomycota</taxon>
        <taxon>Saccharomycotina</taxon>
        <taxon>Pichiomycetes</taxon>
        <taxon>Debaryomycetaceae</taxon>
        <taxon>Candida/Lodderomyces clade</taxon>
        <taxon>Candida</taxon>
    </lineage>
</organism>
<feature type="compositionally biased region" description="Low complexity" evidence="1">
    <location>
        <begin position="509"/>
        <end position="524"/>
    </location>
</feature>
<dbReference type="Pfam" id="PF25459">
    <property type="entry name" value="AIM3_BBC1_C"/>
    <property type="match status" value="1"/>
</dbReference>
<feature type="compositionally biased region" description="Polar residues" evidence="1">
    <location>
        <begin position="176"/>
        <end position="190"/>
    </location>
</feature>
<dbReference type="Gene3D" id="3.90.1720.60">
    <property type="match status" value="1"/>
</dbReference>
<feature type="compositionally biased region" description="Polar residues" evidence="1">
    <location>
        <begin position="349"/>
        <end position="367"/>
    </location>
</feature>
<dbReference type="Proteomes" id="UP001204833">
    <property type="component" value="Unassembled WGS sequence"/>
</dbReference>
<keyword evidence="4" id="KW-1185">Reference proteome</keyword>
<dbReference type="GeneID" id="76149512"/>
<dbReference type="InterPro" id="IPR057402">
    <property type="entry name" value="AIM3_BBC1_C"/>
</dbReference>
<dbReference type="EMBL" id="JAIHNG010000067">
    <property type="protein sequence ID" value="KAI5962719.1"/>
    <property type="molecule type" value="Genomic_DNA"/>
</dbReference>
<feature type="compositionally biased region" description="Polar residues" evidence="1">
    <location>
        <begin position="412"/>
        <end position="443"/>
    </location>
</feature>
<accession>A0AAD5BGY4</accession>
<dbReference type="AlphaFoldDB" id="A0AAD5BGY4"/>
<evidence type="ECO:0000256" key="1">
    <source>
        <dbReference type="SAM" id="MobiDB-lite"/>
    </source>
</evidence>
<feature type="compositionally biased region" description="Basic and acidic residues" evidence="1">
    <location>
        <begin position="368"/>
        <end position="377"/>
    </location>
</feature>
<comment type="caution">
    <text evidence="3">The sequence shown here is derived from an EMBL/GenBank/DDBJ whole genome shotgun (WGS) entry which is preliminary data.</text>
</comment>
<gene>
    <name evidence="3" type="ORF">KGF57_001453</name>
</gene>
<feature type="compositionally biased region" description="Basic and acidic residues" evidence="1">
    <location>
        <begin position="479"/>
        <end position="489"/>
    </location>
</feature>
<feature type="compositionally biased region" description="Basic residues" evidence="1">
    <location>
        <begin position="533"/>
        <end position="545"/>
    </location>
</feature>
<feature type="compositionally biased region" description="Pro residues" evidence="1">
    <location>
        <begin position="597"/>
        <end position="608"/>
    </location>
</feature>
<dbReference type="RefSeq" id="XP_051610030.1">
    <property type="nucleotide sequence ID" value="XM_051750660.1"/>
</dbReference>
<reference evidence="3 4" key="1">
    <citation type="journal article" date="2022" name="DNA Res.">
        <title>Genome analysis of five recently described species of the CUG-Ser clade uncovers Candida theae as a new hybrid lineage with pathogenic potential in the Candida parapsilosis species complex.</title>
        <authorList>
            <person name="Mixao V."/>
            <person name="Del Olmo V."/>
            <person name="Hegedusova E."/>
            <person name="Saus E."/>
            <person name="Pryszcz L."/>
            <person name="Cillingova A."/>
            <person name="Nosek J."/>
            <person name="Gabaldon T."/>
        </authorList>
    </citation>
    <scope>NUCLEOTIDE SEQUENCE [LARGE SCALE GENOMIC DNA]</scope>
    <source>
        <strain evidence="3 4">CBS 12239</strain>
    </source>
</reference>
<evidence type="ECO:0000313" key="3">
    <source>
        <dbReference type="EMBL" id="KAI5962719.1"/>
    </source>
</evidence>
<feature type="compositionally biased region" description="Low complexity" evidence="1">
    <location>
        <begin position="447"/>
        <end position="461"/>
    </location>
</feature>
<evidence type="ECO:0000313" key="4">
    <source>
        <dbReference type="Proteomes" id="UP001204833"/>
    </source>
</evidence>
<evidence type="ECO:0000259" key="2">
    <source>
        <dbReference type="Pfam" id="PF25459"/>
    </source>
</evidence>
<feature type="compositionally biased region" description="Low complexity" evidence="1">
    <location>
        <begin position="110"/>
        <end position="154"/>
    </location>
</feature>
<proteinExistence type="predicted"/>
<sequence>MSSDQFKAVGIATAKGIGRGTKALGKAGYTAYKKNDAKRKGVEYVEPPSKGDRSSSTSTSAAATVTNAEIEHPSPYVFKPLPTKEALSSYQQPPKRNVGAYAPSERKYVTPQGTQNTAQTQQLQQSQQHQQPQQYQQSQQYQQYPPQYSPHAQPLQQAANYPVEQVNQPPPPPRPGQSTPIAQTQPASVNAQPPQAQPTPFAQVNSQVVSNQQQLQSNVVQPTYPQQYHSTQPGYVPPQSQPQPQVQGEAPPPAYTQHNQTQQYQEPSIQYASQAQPSLPQRSQVQTQPVPPTLPSRTSTVSGTHVQPQVTQPLSSQSQTSPDIPSRGSTLQTQQVVQHVVGNDAAAQVSENQSLAQPIASNDINQVETEKPKRPLPDPKSFAPPPMRRVQSPDATGASHKNVSHAKPLSQYGHSSVHSNEFVATSPTNTEQGECQPDTTSQPPALPSRTSANSVSSSTPSKKPFDLSAFPPPPQIPKPKFDGDKEKRTFVASRNGDSADEVPPPMPSRPSQSTPSASSISDSISEAKEAIQKKKAPPKPVKKPKALSSGLDTSNQGVQSELENMFQKMNVKKSTSGVEVEQNEPPIPKPKSSKQVSPPPIKPKPVVKPKPEVKPKPGVTAARVNSPTPPPTPKPRNYKRAAAPTPTVNAQGPPDLDLELTTQWFTNTNSLVLPRSILGLNYQTNYSYTTSGGSQIWTRIITVRLKDLSIVSYKFVWNASDAASVTVSIDRFVPSPLLTIPSKQELVANHERFGEYVASWCEHHKGQQVGSGECWDLAKFALEKGCGKHAFVSQYYTHGYPILQIKNSGAGIEFINSQQQLDVIRRGDILQFKACTFFNPITGVTQTVGAPDHTSVVVENDGSKLKVVEQNVNNIRRVVEGEYILKNLTAGEVYVYRPMPSDWAGSL</sequence>
<feature type="compositionally biased region" description="Low complexity" evidence="1">
    <location>
        <begin position="54"/>
        <end position="64"/>
    </location>
</feature>
<feature type="compositionally biased region" description="Basic and acidic residues" evidence="1">
    <location>
        <begin position="35"/>
        <end position="53"/>
    </location>
</feature>
<feature type="compositionally biased region" description="Polar residues" evidence="1">
    <location>
        <begin position="256"/>
        <end position="279"/>
    </location>
</feature>
<feature type="domain" description="BBC1/AIM3 cysteine proteinase-fold" evidence="2">
    <location>
        <begin position="741"/>
        <end position="905"/>
    </location>
</feature>
<protein>
    <recommendedName>
        <fullName evidence="2">BBC1/AIM3 cysteine proteinase-fold domain-containing protein</fullName>
    </recommendedName>
</protein>
<feature type="region of interest" description="Disordered" evidence="1">
    <location>
        <begin position="348"/>
        <end position="654"/>
    </location>
</feature>
<feature type="compositionally biased region" description="Polar residues" evidence="1">
    <location>
        <begin position="550"/>
        <end position="562"/>
    </location>
</feature>
<feature type="compositionally biased region" description="Low complexity" evidence="1">
    <location>
        <begin position="306"/>
        <end position="322"/>
    </location>
</feature>
<feature type="region of interest" description="Disordered" evidence="1">
    <location>
        <begin position="35"/>
        <end position="332"/>
    </location>
</feature>
<name>A0AAD5BGY4_9ASCO</name>
<feature type="compositionally biased region" description="Low complexity" evidence="1">
    <location>
        <begin position="191"/>
        <end position="221"/>
    </location>
</feature>